<name>A0A423ES22_9PSED</name>
<sequence length="65" mass="7271">MIGFMAMAVAALVTDALTTAIRAFAMGQIQYLIHRFFFERVDGRCAHLGSQLQAIRVIVESPCRR</sequence>
<dbReference type="AlphaFoldDB" id="A0A423ES22"/>
<organism evidence="1 2">
    <name type="scientific">Pseudomonas poae</name>
    <dbReference type="NCBI Taxonomy" id="200451"/>
    <lineage>
        <taxon>Bacteria</taxon>
        <taxon>Pseudomonadati</taxon>
        <taxon>Pseudomonadota</taxon>
        <taxon>Gammaproteobacteria</taxon>
        <taxon>Pseudomonadales</taxon>
        <taxon>Pseudomonadaceae</taxon>
        <taxon>Pseudomonas</taxon>
    </lineage>
</organism>
<dbReference type="EMBL" id="MOAY01000081">
    <property type="protein sequence ID" value="ROM34106.1"/>
    <property type="molecule type" value="Genomic_DNA"/>
</dbReference>
<accession>A0A423ES22</accession>
<evidence type="ECO:0000313" key="2">
    <source>
        <dbReference type="Proteomes" id="UP000284656"/>
    </source>
</evidence>
<dbReference type="Proteomes" id="UP000284656">
    <property type="component" value="Unassembled WGS sequence"/>
</dbReference>
<reference evidence="1 2" key="1">
    <citation type="submission" date="2016-10" db="EMBL/GenBank/DDBJ databases">
        <title>Comparative genome analysis of multiple Pseudomonas spp. focuses on biocontrol and plant growth promoting traits.</title>
        <authorList>
            <person name="Tao X.-Y."/>
            <person name="Taylor C.G."/>
        </authorList>
    </citation>
    <scope>NUCLEOTIDE SEQUENCE [LARGE SCALE GENOMIC DNA]</scope>
    <source>
        <strain evidence="1 2">29G9</strain>
    </source>
</reference>
<gene>
    <name evidence="1" type="ORF">BK648_25525</name>
</gene>
<comment type="caution">
    <text evidence="1">The sequence shown here is derived from an EMBL/GenBank/DDBJ whole genome shotgun (WGS) entry which is preliminary data.</text>
</comment>
<proteinExistence type="predicted"/>
<protein>
    <submittedName>
        <fullName evidence="1">Uncharacterized protein</fullName>
    </submittedName>
</protein>
<evidence type="ECO:0000313" key="1">
    <source>
        <dbReference type="EMBL" id="ROM34106.1"/>
    </source>
</evidence>